<dbReference type="GO" id="GO:0005737">
    <property type="term" value="C:cytoplasm"/>
    <property type="evidence" value="ECO:0007669"/>
    <property type="project" value="TreeGrafter"/>
</dbReference>
<dbReference type="InterPro" id="IPR001623">
    <property type="entry name" value="DnaJ_domain"/>
</dbReference>
<dbReference type="GO" id="GO:0042026">
    <property type="term" value="P:protein refolding"/>
    <property type="evidence" value="ECO:0007669"/>
    <property type="project" value="TreeGrafter"/>
</dbReference>
<keyword evidence="1" id="KW-0143">Chaperone</keyword>
<dbReference type="PROSITE" id="PS00636">
    <property type="entry name" value="DNAJ_1"/>
    <property type="match status" value="1"/>
</dbReference>
<accession>A0A0L1JMX4</accession>
<evidence type="ECO:0000256" key="2">
    <source>
        <dbReference type="SAM" id="MobiDB-lite"/>
    </source>
</evidence>
<evidence type="ECO:0000259" key="3">
    <source>
        <dbReference type="PROSITE" id="PS50076"/>
    </source>
</evidence>
<dbReference type="STRING" id="1317121.ATO11_14475"/>
<dbReference type="Proteomes" id="UP000036938">
    <property type="component" value="Unassembled WGS sequence"/>
</dbReference>
<sequence length="314" mass="34289">MSNDPYKTLGVPKTASDAEIKKAYRKLAKELHPDLNPDDAAKQERFKAVSAAYDLLGDPEKRRRFDAGEIDASGQERADRQYYHEYAGQDSGRRYDRGPGFGATMSEEDLGDIFSQFFGQGGAHGRGGFGGDFHARGQDLHYHLEVDFLDAARGARKAVTMPDGQQLQVSIPPGTGDGTTLRLRGKGGKGLGEGDRGDALISINVRPHPVFVREGDTIEMELPITFDEAVLGAKVDVPTIAGPVSMSIPKGASSGQKLRLRGKGVCRPKGKAGDQIVRLKIVLPDRIDAEMEDIARRWREASTFDPRAKLRRMA</sequence>
<evidence type="ECO:0000256" key="1">
    <source>
        <dbReference type="ARBA" id="ARBA00023186"/>
    </source>
</evidence>
<dbReference type="Gene3D" id="1.10.287.110">
    <property type="entry name" value="DnaJ domain"/>
    <property type="match status" value="1"/>
</dbReference>
<evidence type="ECO:0000313" key="5">
    <source>
        <dbReference type="Proteomes" id="UP000036938"/>
    </source>
</evidence>
<dbReference type="PANTHER" id="PTHR43096">
    <property type="entry name" value="DNAJ HOMOLOG 1, MITOCHONDRIAL-RELATED"/>
    <property type="match status" value="1"/>
</dbReference>
<dbReference type="Gene3D" id="2.60.260.20">
    <property type="entry name" value="Urease metallochaperone UreE, N-terminal domain"/>
    <property type="match status" value="2"/>
</dbReference>
<feature type="domain" description="J" evidence="3">
    <location>
        <begin position="4"/>
        <end position="69"/>
    </location>
</feature>
<comment type="caution">
    <text evidence="4">The sequence shown here is derived from an EMBL/GenBank/DDBJ whole genome shotgun (WGS) entry which is preliminary data.</text>
</comment>
<reference evidence="4 5" key="1">
    <citation type="journal article" date="2015" name="Int. J. Syst. Evol. Microbiol.">
        <title>Aestuariivita atlantica sp. nov., isolated from deep sea sediment of the Atlantic Ocean.</title>
        <authorList>
            <person name="Li G."/>
            <person name="Lai Q."/>
            <person name="Du Y."/>
            <person name="Liu X."/>
            <person name="Sun F."/>
            <person name="Shao Z."/>
        </authorList>
    </citation>
    <scope>NUCLEOTIDE SEQUENCE [LARGE SCALE GENOMIC DNA]</scope>
    <source>
        <strain evidence="4 5">22II-S11-z3</strain>
    </source>
</reference>
<dbReference type="PRINTS" id="PR00625">
    <property type="entry name" value="JDOMAIN"/>
</dbReference>
<dbReference type="InterPro" id="IPR036869">
    <property type="entry name" value="J_dom_sf"/>
</dbReference>
<dbReference type="Pfam" id="PF00226">
    <property type="entry name" value="DnaJ"/>
    <property type="match status" value="1"/>
</dbReference>
<evidence type="ECO:0000313" key="4">
    <source>
        <dbReference type="EMBL" id="KNG93110.1"/>
    </source>
</evidence>
<dbReference type="PROSITE" id="PS50076">
    <property type="entry name" value="DNAJ_2"/>
    <property type="match status" value="1"/>
</dbReference>
<dbReference type="RefSeq" id="WP_050531609.1">
    <property type="nucleotide sequence ID" value="NZ_AQQZ01000006.1"/>
</dbReference>
<protein>
    <submittedName>
        <fullName evidence="4">Molecular chaperone DnaJ</fullName>
    </submittedName>
</protein>
<dbReference type="EMBL" id="AQQZ01000006">
    <property type="protein sequence ID" value="KNG93110.1"/>
    <property type="molecule type" value="Genomic_DNA"/>
</dbReference>
<dbReference type="Pfam" id="PF01556">
    <property type="entry name" value="DnaJ_C"/>
    <property type="match status" value="1"/>
</dbReference>
<proteinExistence type="predicted"/>
<dbReference type="AlphaFoldDB" id="A0A0L1JMX4"/>
<name>A0A0L1JMX4_9RHOB</name>
<dbReference type="CDD" id="cd10747">
    <property type="entry name" value="DnaJ_C"/>
    <property type="match status" value="1"/>
</dbReference>
<dbReference type="InterPro" id="IPR018253">
    <property type="entry name" value="DnaJ_domain_CS"/>
</dbReference>
<dbReference type="GO" id="GO:0051082">
    <property type="term" value="F:unfolded protein binding"/>
    <property type="evidence" value="ECO:0007669"/>
    <property type="project" value="InterPro"/>
</dbReference>
<dbReference type="SUPFAM" id="SSF49493">
    <property type="entry name" value="HSP40/DnaJ peptide-binding domain"/>
    <property type="match status" value="2"/>
</dbReference>
<keyword evidence="5" id="KW-1185">Reference proteome</keyword>
<dbReference type="InterPro" id="IPR002939">
    <property type="entry name" value="DnaJ_C"/>
</dbReference>
<dbReference type="SMART" id="SM00271">
    <property type="entry name" value="DnaJ"/>
    <property type="match status" value="1"/>
</dbReference>
<dbReference type="FunFam" id="2.60.260.20:FF:000013">
    <property type="entry name" value="DnaJ subfamily B member 11"/>
    <property type="match status" value="1"/>
</dbReference>
<feature type="region of interest" description="Disordered" evidence="2">
    <location>
        <begin position="161"/>
        <end position="180"/>
    </location>
</feature>
<dbReference type="InterPro" id="IPR008971">
    <property type="entry name" value="HSP40/DnaJ_pept-bd"/>
</dbReference>
<dbReference type="CDD" id="cd06257">
    <property type="entry name" value="DnaJ"/>
    <property type="match status" value="1"/>
</dbReference>
<gene>
    <name evidence="4" type="ORF">ATO11_14475</name>
</gene>
<dbReference type="SUPFAM" id="SSF46565">
    <property type="entry name" value="Chaperone J-domain"/>
    <property type="match status" value="1"/>
</dbReference>
<dbReference type="PANTHER" id="PTHR43096:SF52">
    <property type="entry name" value="DNAJ HOMOLOG 1, MITOCHONDRIAL-RELATED"/>
    <property type="match status" value="1"/>
</dbReference>
<organism evidence="4 5">
    <name type="scientific">Pseudaestuariivita atlantica</name>
    <dbReference type="NCBI Taxonomy" id="1317121"/>
    <lineage>
        <taxon>Bacteria</taxon>
        <taxon>Pseudomonadati</taxon>
        <taxon>Pseudomonadota</taxon>
        <taxon>Alphaproteobacteria</taxon>
        <taxon>Rhodobacterales</taxon>
        <taxon>Paracoccaceae</taxon>
        <taxon>Pseudaestuariivita</taxon>
    </lineage>
</organism>
<dbReference type="PATRIC" id="fig|1317121.7.peg.3620"/>
<dbReference type="OrthoDB" id="9779889at2"/>